<sequence>MSHALEKQRIAHLYAARLLLRQLRACNDVWSDGRTVYRGAELRAYRTEVLDRIVGLKERNPVKRRAPKMGRMCKNLSLGKSFLSPKTDENTADWLSRLLKDYGGSNDIGGKERSLTARRLLRKNYPKHAAALDPLVRFDDQEWGYVLQSFGRHRWVLKEDLDFSDGMTLSAGVEVVPSNRGFLVALSNFQVPVPALHICKAKDFRRETEAGKIPRSLDESPAP</sequence>
<proteinExistence type="predicted"/>
<evidence type="ECO:0000313" key="1">
    <source>
        <dbReference type="EMBL" id="KKK99399.1"/>
    </source>
</evidence>
<comment type="caution">
    <text evidence="1">The sequence shown here is derived from an EMBL/GenBank/DDBJ whole genome shotgun (WGS) entry which is preliminary data.</text>
</comment>
<dbReference type="EMBL" id="LAZR01045219">
    <property type="protein sequence ID" value="KKK99399.1"/>
    <property type="molecule type" value="Genomic_DNA"/>
</dbReference>
<accession>A0A0F9CAQ9</accession>
<name>A0A0F9CAQ9_9ZZZZ</name>
<dbReference type="AlphaFoldDB" id="A0A0F9CAQ9"/>
<organism evidence="1">
    <name type="scientific">marine sediment metagenome</name>
    <dbReference type="NCBI Taxonomy" id="412755"/>
    <lineage>
        <taxon>unclassified sequences</taxon>
        <taxon>metagenomes</taxon>
        <taxon>ecological metagenomes</taxon>
    </lineage>
</organism>
<protein>
    <submittedName>
        <fullName evidence="1">Uncharacterized protein</fullName>
    </submittedName>
</protein>
<gene>
    <name evidence="1" type="ORF">LCGC14_2633140</name>
</gene>
<reference evidence="1" key="1">
    <citation type="journal article" date="2015" name="Nature">
        <title>Complex archaea that bridge the gap between prokaryotes and eukaryotes.</title>
        <authorList>
            <person name="Spang A."/>
            <person name="Saw J.H."/>
            <person name="Jorgensen S.L."/>
            <person name="Zaremba-Niedzwiedzka K."/>
            <person name="Martijn J."/>
            <person name="Lind A.E."/>
            <person name="van Eijk R."/>
            <person name="Schleper C."/>
            <person name="Guy L."/>
            <person name="Ettema T.J."/>
        </authorList>
    </citation>
    <scope>NUCLEOTIDE SEQUENCE</scope>
</reference>